<accession>F4GLL9</accession>
<keyword evidence="1" id="KW-0812">Transmembrane</keyword>
<dbReference type="RefSeq" id="WP_013739808.1">
    <property type="nucleotide sequence ID" value="NC_015436.1"/>
</dbReference>
<evidence type="ECO:0000313" key="2">
    <source>
        <dbReference type="EMBL" id="AEC02413.1"/>
    </source>
</evidence>
<reference evidence="3" key="1">
    <citation type="submission" date="2011-04" db="EMBL/GenBank/DDBJ databases">
        <title>The complete genome of Spirochaeta coccoides DSM 17374.</title>
        <authorList>
            <person name="Lucas S."/>
            <person name="Copeland A."/>
            <person name="Lapidus A."/>
            <person name="Bruce D."/>
            <person name="Goodwin L."/>
            <person name="Pitluck S."/>
            <person name="Peters L."/>
            <person name="Kyrpides N."/>
            <person name="Mavromatis K."/>
            <person name="Pagani I."/>
            <person name="Ivanova N."/>
            <person name="Ovchinnikova G."/>
            <person name="Lu M."/>
            <person name="Detter J.C."/>
            <person name="Tapia R."/>
            <person name="Han C."/>
            <person name="Land M."/>
            <person name="Hauser L."/>
            <person name="Markowitz V."/>
            <person name="Cheng J.-F."/>
            <person name="Hugenholtz P."/>
            <person name="Woyke T."/>
            <person name="Wu D."/>
            <person name="Spring S."/>
            <person name="Schroeder M."/>
            <person name="Brambilla E."/>
            <person name="Klenk H.-P."/>
            <person name="Eisen J.A."/>
        </authorList>
    </citation>
    <scope>NUCLEOTIDE SEQUENCE [LARGE SCALE GENOMIC DNA]</scope>
    <source>
        <strain evidence="3">ATCC BAA-1237 / DSM 17374 / SPN1</strain>
    </source>
</reference>
<keyword evidence="1" id="KW-1133">Transmembrane helix</keyword>
<feature type="transmembrane region" description="Helical" evidence="1">
    <location>
        <begin position="47"/>
        <end position="67"/>
    </location>
</feature>
<proteinExistence type="predicted"/>
<dbReference type="KEGG" id="scc:Spico_1200"/>
<name>F4GLL9_PARC1</name>
<sequence>MRLRGRKKTDGSYFYATTLSFRIICILFSFILGTGFLSVVMDGGGAGVSYIPPLFILFLSLCGALYVEKWIFSPVSENIISYFGIWPVVRRRIIPCADIRKVVVRHFRKGTMKTGPDAPKRRWGNAPMVVLSLETFQDGKIDIEIISERVSGGRTEQTGRIISELCGLPFDMDRPYDQETQTTLRDI</sequence>
<reference evidence="2 3" key="2">
    <citation type="journal article" date="2012" name="Stand. Genomic Sci.">
        <title>Complete genome sequence of the termite hindgut bacterium Spirochaeta coccoides type strain (SPN1(T)), reclassification in the genus Sphaerochaeta as Sphaerochaeta coccoides comb. nov. and emendations of the family Spirochaetaceae and the genus Sphaerochaeta.</title>
        <authorList>
            <person name="Abt B."/>
            <person name="Han C."/>
            <person name="Scheuner C."/>
            <person name="Lu M."/>
            <person name="Lapidus A."/>
            <person name="Nolan M."/>
            <person name="Lucas S."/>
            <person name="Hammon N."/>
            <person name="Deshpande S."/>
            <person name="Cheng J.F."/>
            <person name="Tapia R."/>
            <person name="Goodwin L.A."/>
            <person name="Pitluck S."/>
            <person name="Liolios K."/>
            <person name="Pagani I."/>
            <person name="Ivanova N."/>
            <person name="Mavromatis K."/>
            <person name="Mikhailova N."/>
            <person name="Huntemann M."/>
            <person name="Pati A."/>
            <person name="Chen A."/>
            <person name="Palaniappan K."/>
            <person name="Land M."/>
            <person name="Hauser L."/>
            <person name="Brambilla E.M."/>
            <person name="Rohde M."/>
            <person name="Spring S."/>
            <person name="Gronow S."/>
            <person name="Goker M."/>
            <person name="Woyke T."/>
            <person name="Bristow J."/>
            <person name="Eisen J.A."/>
            <person name="Markowitz V."/>
            <person name="Hugenholtz P."/>
            <person name="Kyrpides N.C."/>
            <person name="Klenk H.P."/>
            <person name="Detter J.C."/>
        </authorList>
    </citation>
    <scope>NUCLEOTIDE SEQUENCE [LARGE SCALE GENOMIC DNA]</scope>
    <source>
        <strain evidence="3">ATCC BAA-1237 / DSM 17374 / SPN1</strain>
    </source>
</reference>
<keyword evidence="3" id="KW-1185">Reference proteome</keyword>
<keyword evidence="1" id="KW-0472">Membrane</keyword>
<dbReference type="EMBL" id="CP002659">
    <property type="protein sequence ID" value="AEC02413.1"/>
    <property type="molecule type" value="Genomic_DNA"/>
</dbReference>
<evidence type="ECO:0000313" key="3">
    <source>
        <dbReference type="Proteomes" id="UP000007939"/>
    </source>
</evidence>
<dbReference type="HOGENOM" id="CLU_1446788_0_0_12"/>
<gene>
    <name evidence="2" type="ordered locus">Spico_1200</name>
</gene>
<evidence type="ECO:0000256" key="1">
    <source>
        <dbReference type="SAM" id="Phobius"/>
    </source>
</evidence>
<dbReference type="Proteomes" id="UP000007939">
    <property type="component" value="Chromosome"/>
</dbReference>
<feature type="transmembrane region" description="Helical" evidence="1">
    <location>
        <begin position="21"/>
        <end position="41"/>
    </location>
</feature>
<organism evidence="2 3">
    <name type="scientific">Parasphaerochaeta coccoides (strain ATCC BAA-1237 / DSM 17374 / SPN1)</name>
    <name type="common">Sphaerochaeta coccoides</name>
    <dbReference type="NCBI Taxonomy" id="760011"/>
    <lineage>
        <taxon>Bacteria</taxon>
        <taxon>Pseudomonadati</taxon>
        <taxon>Spirochaetota</taxon>
        <taxon>Spirochaetia</taxon>
        <taxon>Spirochaetales</taxon>
        <taxon>Sphaerochaetaceae</taxon>
        <taxon>Parasphaerochaeta</taxon>
    </lineage>
</organism>
<protein>
    <submittedName>
        <fullName evidence="2">Uncharacterized protein</fullName>
    </submittedName>
</protein>
<dbReference type="AlphaFoldDB" id="F4GLL9"/>